<sequence length="407" mass="45927">MPTVVLSVPFVRQAVCPTGRRKTDYFDSTQRGFLLEVRCSGGKTYYQRYTDERGRERQYKIGPADVVSLDQARRKAKQIVAEALLGADPQQKRRELRAVPLLRDFVAERYLPYVQTYKNSWSTDETVLRIHILPKLGALALDEIKTDAITDLINRMREDGYAAGTMNRVIVILRYIYNLARKWKVPGGLENPAAGLTAGPDVQRNRFLSEEEAEALMRAIHADENRTAARCIMLLLLTGARRNEVTFAKWDYIDWKNKTLLVPKSKSGRARVVALNQSAIALLTSTPRMEGNPYIFPSPVNGKPSPSLFFPWDRIRKRAGLEDVRLHDLRHSFASFLVNRGVSLYVVQGLLGHLHARTTQRYAHLTQETLIGAADLIQEVVTFPGVERRAETAAPVADFPPAAQQTT</sequence>
<dbReference type="InterPro" id="IPR010998">
    <property type="entry name" value="Integrase_recombinase_N"/>
</dbReference>
<dbReference type="InterPro" id="IPR050808">
    <property type="entry name" value="Phage_Integrase"/>
</dbReference>
<proteinExistence type="inferred from homology"/>
<dbReference type="Gene3D" id="1.10.150.130">
    <property type="match status" value="1"/>
</dbReference>
<dbReference type="PROSITE" id="PS51900">
    <property type="entry name" value="CB"/>
    <property type="match status" value="1"/>
</dbReference>
<feature type="domain" description="Core-binding (CB)" evidence="7">
    <location>
        <begin position="101"/>
        <end position="181"/>
    </location>
</feature>
<dbReference type="PROSITE" id="PS51898">
    <property type="entry name" value="TYR_RECOMBINASE"/>
    <property type="match status" value="1"/>
</dbReference>
<dbReference type="GO" id="GO:0006310">
    <property type="term" value="P:DNA recombination"/>
    <property type="evidence" value="ECO:0007669"/>
    <property type="project" value="UniProtKB-KW"/>
</dbReference>
<reference evidence="8 9" key="1">
    <citation type="submission" date="2018-07" db="EMBL/GenBank/DDBJ databases">
        <authorList>
            <person name="Quirk P.G."/>
            <person name="Krulwich T.A."/>
        </authorList>
    </citation>
    <scope>NUCLEOTIDE SEQUENCE [LARGE SCALE GENOMIC DNA]</scope>
    <source>
        <strain evidence="8 9">CC-BB4</strain>
    </source>
</reference>
<evidence type="ECO:0000259" key="7">
    <source>
        <dbReference type="PROSITE" id="PS51900"/>
    </source>
</evidence>
<dbReference type="InterPro" id="IPR002104">
    <property type="entry name" value="Integrase_catalytic"/>
</dbReference>
<accession>A0A345ZTN7</accession>
<comment type="similarity">
    <text evidence="1">Belongs to the 'phage' integrase family.</text>
</comment>
<dbReference type="AlphaFoldDB" id="A0A345ZTN7"/>
<dbReference type="GO" id="GO:0015074">
    <property type="term" value="P:DNA integration"/>
    <property type="evidence" value="ECO:0007669"/>
    <property type="project" value="UniProtKB-KW"/>
</dbReference>
<evidence type="ECO:0000256" key="1">
    <source>
        <dbReference type="ARBA" id="ARBA00008857"/>
    </source>
</evidence>
<gene>
    <name evidence="8" type="ORF">DW352_06990</name>
</gene>
<dbReference type="InterPro" id="IPR011010">
    <property type="entry name" value="DNA_brk_join_enz"/>
</dbReference>
<evidence type="ECO:0000256" key="4">
    <source>
        <dbReference type="ARBA" id="ARBA00023172"/>
    </source>
</evidence>
<dbReference type="InterPro" id="IPR038488">
    <property type="entry name" value="Integrase_DNA-bd_sf"/>
</dbReference>
<evidence type="ECO:0000256" key="3">
    <source>
        <dbReference type="ARBA" id="ARBA00023125"/>
    </source>
</evidence>
<dbReference type="Gene3D" id="3.30.160.390">
    <property type="entry name" value="Integrase, DNA-binding domain"/>
    <property type="match status" value="1"/>
</dbReference>
<dbReference type="OrthoDB" id="7615137at2"/>
<keyword evidence="4" id="KW-0233">DNA recombination</keyword>
<feature type="domain" description="Tyr recombinase" evidence="6">
    <location>
        <begin position="203"/>
        <end position="375"/>
    </location>
</feature>
<dbReference type="Proteomes" id="UP000254889">
    <property type="component" value="Chromosome"/>
</dbReference>
<evidence type="ECO:0000256" key="2">
    <source>
        <dbReference type="ARBA" id="ARBA00022908"/>
    </source>
</evidence>
<dbReference type="Pfam" id="PF00589">
    <property type="entry name" value="Phage_integrase"/>
    <property type="match status" value="1"/>
</dbReference>
<evidence type="ECO:0000313" key="8">
    <source>
        <dbReference type="EMBL" id="AXK80284.1"/>
    </source>
</evidence>
<dbReference type="PANTHER" id="PTHR30629:SF2">
    <property type="entry name" value="PROPHAGE INTEGRASE INTS-RELATED"/>
    <property type="match status" value="1"/>
</dbReference>
<dbReference type="PANTHER" id="PTHR30629">
    <property type="entry name" value="PROPHAGE INTEGRASE"/>
    <property type="match status" value="1"/>
</dbReference>
<dbReference type="Pfam" id="PF13356">
    <property type="entry name" value="Arm-DNA-bind_3"/>
    <property type="match status" value="1"/>
</dbReference>
<keyword evidence="2" id="KW-0229">DNA integration</keyword>
<dbReference type="InterPro" id="IPR013762">
    <property type="entry name" value="Integrase-like_cat_sf"/>
</dbReference>
<dbReference type="Gene3D" id="1.10.443.10">
    <property type="entry name" value="Intergrase catalytic core"/>
    <property type="match status" value="1"/>
</dbReference>
<keyword evidence="3 5" id="KW-0238">DNA-binding</keyword>
<evidence type="ECO:0000313" key="9">
    <source>
        <dbReference type="Proteomes" id="UP000254889"/>
    </source>
</evidence>
<dbReference type="GO" id="GO:0003677">
    <property type="term" value="F:DNA binding"/>
    <property type="evidence" value="ECO:0007669"/>
    <property type="project" value="UniProtKB-UniRule"/>
</dbReference>
<keyword evidence="9" id="KW-1185">Reference proteome</keyword>
<protein>
    <submittedName>
        <fullName evidence="8">Site-specific integrase</fullName>
    </submittedName>
</protein>
<dbReference type="EMBL" id="CP031417">
    <property type="protein sequence ID" value="AXK80284.1"/>
    <property type="molecule type" value="Genomic_DNA"/>
</dbReference>
<name>A0A345ZTN7_9HYPH</name>
<dbReference type="KEGG" id="ptaw:DW352_06990"/>
<organism evidence="8 9">
    <name type="scientific">Pseudolabrys taiwanensis</name>
    <dbReference type="NCBI Taxonomy" id="331696"/>
    <lineage>
        <taxon>Bacteria</taxon>
        <taxon>Pseudomonadati</taxon>
        <taxon>Pseudomonadota</taxon>
        <taxon>Alphaproteobacteria</taxon>
        <taxon>Hyphomicrobiales</taxon>
        <taxon>Xanthobacteraceae</taxon>
        <taxon>Pseudolabrys</taxon>
    </lineage>
</organism>
<dbReference type="SUPFAM" id="SSF56349">
    <property type="entry name" value="DNA breaking-rejoining enzymes"/>
    <property type="match status" value="1"/>
</dbReference>
<dbReference type="InterPro" id="IPR044068">
    <property type="entry name" value="CB"/>
</dbReference>
<evidence type="ECO:0000259" key="6">
    <source>
        <dbReference type="PROSITE" id="PS51898"/>
    </source>
</evidence>
<evidence type="ECO:0000256" key="5">
    <source>
        <dbReference type="PROSITE-ProRule" id="PRU01248"/>
    </source>
</evidence>
<dbReference type="CDD" id="cd00796">
    <property type="entry name" value="INT_Rci_Hp1_C"/>
    <property type="match status" value="1"/>
</dbReference>
<dbReference type="InterPro" id="IPR025166">
    <property type="entry name" value="Integrase_DNA_bind_dom"/>
</dbReference>